<organism evidence="1 2">
    <name type="scientific">Zalaria obscura</name>
    <dbReference type="NCBI Taxonomy" id="2024903"/>
    <lineage>
        <taxon>Eukaryota</taxon>
        <taxon>Fungi</taxon>
        <taxon>Dikarya</taxon>
        <taxon>Ascomycota</taxon>
        <taxon>Pezizomycotina</taxon>
        <taxon>Dothideomycetes</taxon>
        <taxon>Dothideomycetidae</taxon>
        <taxon>Dothideales</taxon>
        <taxon>Zalariaceae</taxon>
        <taxon>Zalaria</taxon>
    </lineage>
</organism>
<name>A0ACC3SQJ3_9PEZI</name>
<comment type="caution">
    <text evidence="1">The sequence shown here is derived from an EMBL/GenBank/DDBJ whole genome shotgun (WGS) entry which is preliminary data.</text>
</comment>
<evidence type="ECO:0000313" key="1">
    <source>
        <dbReference type="EMBL" id="KAK8222122.1"/>
    </source>
</evidence>
<dbReference type="Proteomes" id="UP001320706">
    <property type="component" value="Unassembled WGS sequence"/>
</dbReference>
<gene>
    <name evidence="1" type="ORF">M8818_000292</name>
</gene>
<sequence>MEGSSDHPSPSSPEPPDLRKLSATESFSSSPGQRSPYGTFGNGGASGHITLDDPSPGRLRPPMPDRKKTTEQSARSLSEAMRLARSREEQEQLLGDEEEADDDGCYPPRRNSDPRVPNPHSHLPVYQTIHRIRRLVIASIDDPYTLDQLKSPRMNVSVVRPLVDHLYDPEDVSIVYCLLVNRVQFLREQSYQAHHQTVNNTRATLCEILASRVLRRFDEDHEGRQGLLVLANVLVAGFEPFQNAPSEVVRSKPSAHWSVVDRFWRAGYERLLTALEVAIISESKNFLSASACQKVVDAVYRGRIIYNPTSFIDILPDHYKTRMISLYDPRRAPLLNQYRLIVPRTRNIIEAVQFIILLILYMLTMINKAHTLGPTHLQFTVAELVFCIYSAGWVLDEFASVLEHGWTVHTENLWSFLDITFLGIYCAYFGVRMHGLFTDSHELGKQALDILSMAAPVLLPRLAFCLMPENMLFISLRAMMADFTFLTILAIWCFGGFLLAMRWLSESQDGFISHSMLTIGKWMLWIWFGLDGTGIQRSVEVHRYFGPILMVTFSFLGNTLFLTILVSMLSNTYSNLAANATAEIQFRRAVLTFEGVKSDALFAYRPPFNVLALVVLLPLKFMVTPRWFHKVNVTLIRVLNAPILLLISLHERRYLWKRNRLSAPPRKHTWLTFWESLGAHADLQMVFDSEPPQSVMDEMDDVDEILSSDMWGNGYLNSIRARRGSRVVSEGSGVFSMHQDLYFEYAMECKGMSNFELAIGPDESRRAVNRQVTKPLYQSQDPASPAV</sequence>
<reference evidence="1" key="1">
    <citation type="submission" date="2024-02" db="EMBL/GenBank/DDBJ databases">
        <title>Metagenome Assembled Genome of Zalaria obscura JY119.</title>
        <authorList>
            <person name="Vighnesh L."/>
            <person name="Jagadeeshwari U."/>
            <person name="Venkata Ramana C."/>
            <person name="Sasikala C."/>
        </authorList>
    </citation>
    <scope>NUCLEOTIDE SEQUENCE</scope>
    <source>
        <strain evidence="1">JY119</strain>
    </source>
</reference>
<proteinExistence type="predicted"/>
<accession>A0ACC3SQJ3</accession>
<keyword evidence="2" id="KW-1185">Reference proteome</keyword>
<evidence type="ECO:0000313" key="2">
    <source>
        <dbReference type="Proteomes" id="UP001320706"/>
    </source>
</evidence>
<dbReference type="EMBL" id="JAMKPW020000001">
    <property type="protein sequence ID" value="KAK8222122.1"/>
    <property type="molecule type" value="Genomic_DNA"/>
</dbReference>
<protein>
    <submittedName>
        <fullName evidence="1">Uncharacterized protein</fullName>
    </submittedName>
</protein>